<evidence type="ECO:0000313" key="2">
    <source>
        <dbReference type="Proteomes" id="UP000030753"/>
    </source>
</evidence>
<accession>W9HFK2</accession>
<proteinExistence type="predicted"/>
<gene>
    <name evidence="1" type="ORF">FOYG_17079</name>
</gene>
<sequence>MGKRWLRGDVRDNLTFQSWKANDIQRSWLIVSTDDQQSLRNAPQTINQFLQAVPDFVREFTQKLVSDERPVA</sequence>
<protein>
    <submittedName>
        <fullName evidence="1">Uncharacterized protein</fullName>
    </submittedName>
</protein>
<dbReference type="EMBL" id="JH717855">
    <property type="protein sequence ID" value="EWY79789.1"/>
    <property type="molecule type" value="Genomic_DNA"/>
</dbReference>
<evidence type="ECO:0000313" key="1">
    <source>
        <dbReference type="EMBL" id="EWY79789.1"/>
    </source>
</evidence>
<organism evidence="1 2">
    <name type="scientific">Fusarium oxysporum NRRL 32931</name>
    <dbReference type="NCBI Taxonomy" id="660029"/>
    <lineage>
        <taxon>Eukaryota</taxon>
        <taxon>Fungi</taxon>
        <taxon>Dikarya</taxon>
        <taxon>Ascomycota</taxon>
        <taxon>Pezizomycotina</taxon>
        <taxon>Sordariomycetes</taxon>
        <taxon>Hypocreomycetidae</taxon>
        <taxon>Hypocreales</taxon>
        <taxon>Nectriaceae</taxon>
        <taxon>Fusarium</taxon>
        <taxon>Fusarium oxysporum species complex</taxon>
    </lineage>
</organism>
<dbReference type="HOGENOM" id="CLU_2722277_0_0_1"/>
<reference evidence="1 2" key="1">
    <citation type="submission" date="2011-06" db="EMBL/GenBank/DDBJ databases">
        <title>The Genome Sequence of Fusarium oxysporum FOSC 3-a.</title>
        <authorList>
            <consortium name="The Broad Institute Genome Sequencing Platform"/>
            <person name="Ma L.-J."/>
            <person name="Gale L.R."/>
            <person name="Schwartz D.C."/>
            <person name="Zhou S."/>
            <person name="Corby-Kistler H."/>
            <person name="Young S.K."/>
            <person name="Zeng Q."/>
            <person name="Gargeya S."/>
            <person name="Fitzgerald M."/>
            <person name="Haas B."/>
            <person name="Abouelleil A."/>
            <person name="Alvarado L."/>
            <person name="Arachchi H.M."/>
            <person name="Berlin A."/>
            <person name="Brown A."/>
            <person name="Chapman S.B."/>
            <person name="Chen Z."/>
            <person name="Dunbar C."/>
            <person name="Freedman E."/>
            <person name="Gearin G."/>
            <person name="Gellesch M."/>
            <person name="Goldberg J."/>
            <person name="Griggs A."/>
            <person name="Gujja S."/>
            <person name="Heiman D."/>
            <person name="Howarth C."/>
            <person name="Larson L."/>
            <person name="Lui A."/>
            <person name="MacDonald P.J.P."/>
            <person name="Mehta T."/>
            <person name="Montmayeur A."/>
            <person name="Murphy C."/>
            <person name="Neiman D."/>
            <person name="Pearson M."/>
            <person name="Priest M."/>
            <person name="Roberts A."/>
            <person name="Saif S."/>
            <person name="Shea T."/>
            <person name="Shenoy N."/>
            <person name="Sisk P."/>
            <person name="Stolte C."/>
            <person name="Sykes S."/>
            <person name="Wortman J."/>
            <person name="Nusbaum C."/>
            <person name="Birren B."/>
        </authorList>
    </citation>
    <scope>NUCLEOTIDE SEQUENCE [LARGE SCALE GENOMIC DNA]</scope>
    <source>
        <strain evidence="2">FOSC 3-a</strain>
    </source>
</reference>
<name>W9HFK2_FUSOX</name>
<dbReference type="AlphaFoldDB" id="W9HFK2"/>
<dbReference type="Proteomes" id="UP000030753">
    <property type="component" value="Unassembled WGS sequence"/>
</dbReference>